<dbReference type="Proteomes" id="UP000885797">
    <property type="component" value="Unassembled WGS sequence"/>
</dbReference>
<dbReference type="Pfam" id="PF04015">
    <property type="entry name" value="DUF362"/>
    <property type="match status" value="1"/>
</dbReference>
<organism evidence="2">
    <name type="scientific">Dissulfuribacter thermophilus</name>
    <dbReference type="NCBI Taxonomy" id="1156395"/>
    <lineage>
        <taxon>Bacteria</taxon>
        <taxon>Pseudomonadati</taxon>
        <taxon>Thermodesulfobacteriota</taxon>
        <taxon>Dissulfuribacteria</taxon>
        <taxon>Dissulfuribacterales</taxon>
        <taxon>Dissulfuribacteraceae</taxon>
        <taxon>Dissulfuribacter</taxon>
    </lineage>
</organism>
<sequence length="309" mass="34067">MHRHHLGPKQVILRRVGEGLDEIICDALSAFLPNKVNGTILVKPNLLKPRDLLCVTSGPVILNVCRALSRLGARVVVGDSPAFGSARRVIAGMGDLHEKLEAMGVEVRDLGRPVNVRLPMGIEVGVSRLALDADLIVNVPRLKAHCQMRITGSVKNLYGTVVGFRKAFYHLLHGGDMGRFSNMILEIAFLFERVITILDCITPMHVTGPSGGMPMEMNLIGVSDSPVALDTAIYEVVGAKPKDVPLWRAAQERGIEGARPEEIEYPFLRPEEIHEGRAFVMPTQLEPLRFSPIRFIKGRTRSLIRRIVG</sequence>
<evidence type="ECO:0000313" key="2">
    <source>
        <dbReference type="EMBL" id="HFC46954.1"/>
    </source>
</evidence>
<reference evidence="2" key="1">
    <citation type="journal article" date="2020" name="mSystems">
        <title>Genome- and Community-Level Interaction Insights into Carbon Utilization and Element Cycling Functions of Hydrothermarchaeota in Hydrothermal Sediment.</title>
        <authorList>
            <person name="Zhou Z."/>
            <person name="Liu Y."/>
            <person name="Xu W."/>
            <person name="Pan J."/>
            <person name="Luo Z.H."/>
            <person name="Li M."/>
        </authorList>
    </citation>
    <scope>NUCLEOTIDE SEQUENCE [LARGE SCALE GENOMIC DNA]</scope>
    <source>
        <strain evidence="2">HyVt-503</strain>
    </source>
</reference>
<dbReference type="AlphaFoldDB" id="A0A7V2SZ64"/>
<proteinExistence type="predicted"/>
<dbReference type="InterPro" id="IPR007160">
    <property type="entry name" value="DUF362"/>
</dbReference>
<protein>
    <submittedName>
        <fullName evidence="2">DUF362 domain-containing protein</fullName>
    </submittedName>
</protein>
<accession>A0A7V2SZ64</accession>
<evidence type="ECO:0000259" key="1">
    <source>
        <dbReference type="Pfam" id="PF04015"/>
    </source>
</evidence>
<name>A0A7V2SZ64_9BACT</name>
<gene>
    <name evidence="2" type="ORF">ENJ63_03645</name>
</gene>
<feature type="domain" description="DUF362" evidence="1">
    <location>
        <begin position="40"/>
        <end position="234"/>
    </location>
</feature>
<comment type="caution">
    <text evidence="2">The sequence shown here is derived from an EMBL/GenBank/DDBJ whole genome shotgun (WGS) entry which is preliminary data.</text>
</comment>
<dbReference type="EMBL" id="DRND01000287">
    <property type="protein sequence ID" value="HFC46954.1"/>
    <property type="molecule type" value="Genomic_DNA"/>
</dbReference>